<evidence type="ECO:0000313" key="3">
    <source>
        <dbReference type="RefSeq" id="XP_033537882.1"/>
    </source>
</evidence>
<dbReference type="GeneID" id="54419172"/>
<evidence type="ECO:0008006" key="4">
    <source>
        <dbReference type="Google" id="ProtNLM"/>
    </source>
</evidence>
<dbReference type="SUPFAM" id="SSF51735">
    <property type="entry name" value="NAD(P)-binding Rossmann-fold domains"/>
    <property type="match status" value="1"/>
</dbReference>
<sequence length="177" mass="19361">MLSAPEFKGLQWTSLQPNSFSNFYLSAAAGWIKQYRKTGKQDTLRLMASPAAPVGIIDPEDVGVVAAHLLSEEDPTVHNNAKYVLNGPEDISGIQIVKMIEQHIGAQVESVSYQDMSLVDHMAATTQESKNVILSMKHALETTWEGKGTASTTSKEILELAAPKRTPADVLKRLLEE</sequence>
<dbReference type="RefSeq" id="XP_033537882.1">
    <property type="nucleotide sequence ID" value="XM_033678602.1"/>
</dbReference>
<accession>A0A6G1GED1</accession>
<dbReference type="PANTHER" id="PTHR43162:SF1">
    <property type="entry name" value="PRESTALK A DIFFERENTIATION PROTEIN A"/>
    <property type="match status" value="1"/>
</dbReference>
<evidence type="ECO:0000313" key="2">
    <source>
        <dbReference type="Proteomes" id="UP000504638"/>
    </source>
</evidence>
<dbReference type="Gene3D" id="3.40.50.720">
    <property type="entry name" value="NAD(P)-binding Rossmann-like Domain"/>
    <property type="match status" value="1"/>
</dbReference>
<name>A0A6G1GED1_9PEZI</name>
<dbReference type="InterPro" id="IPR036291">
    <property type="entry name" value="NAD(P)-bd_dom_sf"/>
</dbReference>
<dbReference type="OrthoDB" id="413314at2759"/>
<organism evidence="1">
    <name type="scientific">Eremomyces bilateralis CBS 781.70</name>
    <dbReference type="NCBI Taxonomy" id="1392243"/>
    <lineage>
        <taxon>Eukaryota</taxon>
        <taxon>Fungi</taxon>
        <taxon>Dikarya</taxon>
        <taxon>Ascomycota</taxon>
        <taxon>Pezizomycotina</taxon>
        <taxon>Dothideomycetes</taxon>
        <taxon>Dothideomycetes incertae sedis</taxon>
        <taxon>Eremomycetales</taxon>
        <taxon>Eremomycetaceae</taxon>
        <taxon>Eremomyces</taxon>
    </lineage>
</organism>
<dbReference type="Proteomes" id="UP000504638">
    <property type="component" value="Unplaced"/>
</dbReference>
<reference evidence="3" key="3">
    <citation type="submission" date="2025-04" db="UniProtKB">
        <authorList>
            <consortium name="RefSeq"/>
        </authorList>
    </citation>
    <scope>IDENTIFICATION</scope>
    <source>
        <strain evidence="3">CBS 781.70</strain>
    </source>
</reference>
<gene>
    <name evidence="1 3" type="ORF">P152DRAFT_454510</name>
</gene>
<dbReference type="InterPro" id="IPR051604">
    <property type="entry name" value="Ergot_Alk_Oxidoreductase"/>
</dbReference>
<evidence type="ECO:0000313" key="1">
    <source>
        <dbReference type="EMBL" id="KAF1816251.1"/>
    </source>
</evidence>
<dbReference type="Gene3D" id="3.90.25.10">
    <property type="entry name" value="UDP-galactose 4-epimerase, domain 1"/>
    <property type="match status" value="1"/>
</dbReference>
<reference evidence="1 3" key="1">
    <citation type="submission" date="2020-01" db="EMBL/GenBank/DDBJ databases">
        <authorList>
            <consortium name="DOE Joint Genome Institute"/>
            <person name="Haridas S."/>
            <person name="Albert R."/>
            <person name="Binder M."/>
            <person name="Bloem J."/>
            <person name="Labutti K."/>
            <person name="Salamov A."/>
            <person name="Andreopoulos B."/>
            <person name="Baker S.E."/>
            <person name="Barry K."/>
            <person name="Bills G."/>
            <person name="Bluhm B.H."/>
            <person name="Cannon C."/>
            <person name="Castanera R."/>
            <person name="Culley D.E."/>
            <person name="Daum C."/>
            <person name="Ezra D."/>
            <person name="Gonzalez J.B."/>
            <person name="Henrissat B."/>
            <person name="Kuo A."/>
            <person name="Liang C."/>
            <person name="Lipzen A."/>
            <person name="Lutzoni F."/>
            <person name="Magnuson J."/>
            <person name="Mondo S."/>
            <person name="Nolan M."/>
            <person name="Ohm R."/>
            <person name="Pangilinan J."/>
            <person name="Park H.-J."/>
            <person name="Ramirez L."/>
            <person name="Alfaro M."/>
            <person name="Sun H."/>
            <person name="Tritt A."/>
            <person name="Yoshinaga Y."/>
            <person name="Zwiers L.-H."/>
            <person name="Turgeon B.G."/>
            <person name="Goodwin S.B."/>
            <person name="Spatafora J.W."/>
            <person name="Crous P.W."/>
            <person name="Grigoriev I.V."/>
        </authorList>
    </citation>
    <scope>NUCLEOTIDE SEQUENCE</scope>
    <source>
        <strain evidence="1 3">CBS 781.70</strain>
    </source>
</reference>
<proteinExistence type="predicted"/>
<dbReference type="EMBL" id="ML975150">
    <property type="protein sequence ID" value="KAF1816251.1"/>
    <property type="molecule type" value="Genomic_DNA"/>
</dbReference>
<reference evidence="3" key="2">
    <citation type="submission" date="2020-04" db="EMBL/GenBank/DDBJ databases">
        <authorList>
            <consortium name="NCBI Genome Project"/>
        </authorList>
    </citation>
    <scope>NUCLEOTIDE SEQUENCE</scope>
    <source>
        <strain evidence="3">CBS 781.70</strain>
    </source>
</reference>
<keyword evidence="2" id="KW-1185">Reference proteome</keyword>
<protein>
    <recommendedName>
        <fullName evidence="4">NAD(P)-binding protein</fullName>
    </recommendedName>
</protein>
<dbReference type="PANTHER" id="PTHR43162">
    <property type="match status" value="1"/>
</dbReference>
<dbReference type="AlphaFoldDB" id="A0A6G1GED1"/>